<sequence length="242" mass="28308">MNIDTIINSPLDNLDTVLKELIKIKDRKKLQFKLDIHNTPTAVQLCPRPSILSISAWGRFVSHSGYQSIYSVDFTKGKTIKEAIVIHLEKQYEAGRKLPYIVWKEHKENGWKDILHYDNEYIVRIPDWADSCIEEALEYVGFHERSKANRHWAINPKTLSKSDIKLILKPAMKDNTRLKDESTLANEIKKSFDDFCIEFRKPSLFEDMFADENENMEKPKKRIEPHIAAKMHTSNEVQLSFF</sequence>
<accession>A0ABT9FCH1</accession>
<dbReference type="RefSeq" id="WP_305471742.1">
    <property type="nucleotide sequence ID" value="NZ_JAUYVT010000004.1"/>
</dbReference>
<keyword evidence="2" id="KW-1185">Reference proteome</keyword>
<evidence type="ECO:0000313" key="1">
    <source>
        <dbReference type="EMBL" id="MDP2564465.1"/>
    </source>
</evidence>
<dbReference type="EMBL" id="JAUYVT010000004">
    <property type="protein sequence ID" value="MDP2564465.1"/>
    <property type="molecule type" value="Genomic_DNA"/>
</dbReference>
<dbReference type="Proteomes" id="UP001177212">
    <property type="component" value="Unassembled WGS sequence"/>
</dbReference>
<protein>
    <submittedName>
        <fullName evidence="1">Uncharacterized protein</fullName>
    </submittedName>
</protein>
<comment type="caution">
    <text evidence="1">The sequence shown here is derived from an EMBL/GenBank/DDBJ whole genome shotgun (WGS) entry which is preliminary data.</text>
</comment>
<name>A0ABT9FCH1_9GAMM</name>
<evidence type="ECO:0000313" key="2">
    <source>
        <dbReference type="Proteomes" id="UP001177212"/>
    </source>
</evidence>
<proteinExistence type="predicted"/>
<organism evidence="1 2">
    <name type="scientific">Pseudoalteromonas marina</name>
    <dbReference type="NCBI Taxonomy" id="267375"/>
    <lineage>
        <taxon>Bacteria</taxon>
        <taxon>Pseudomonadati</taxon>
        <taxon>Pseudomonadota</taxon>
        <taxon>Gammaproteobacteria</taxon>
        <taxon>Alteromonadales</taxon>
        <taxon>Pseudoalteromonadaceae</taxon>
        <taxon>Pseudoalteromonas</taxon>
    </lineage>
</organism>
<reference evidence="1" key="1">
    <citation type="submission" date="2023-07" db="EMBL/GenBank/DDBJ databases">
        <title>Genome content predicts the carbon catabolic preferences of heterotrophic bacteria.</title>
        <authorList>
            <person name="Gralka M."/>
        </authorList>
    </citation>
    <scope>NUCLEOTIDE SEQUENCE</scope>
    <source>
        <strain evidence="1">4G09</strain>
    </source>
</reference>
<gene>
    <name evidence="1" type="ORF">Q8W34_07450</name>
</gene>